<evidence type="ECO:0000313" key="6">
    <source>
        <dbReference type="Proteomes" id="UP000663877"/>
    </source>
</evidence>
<dbReference type="SMART" id="SM00225">
    <property type="entry name" value="BTB"/>
    <property type="match status" value="1"/>
</dbReference>
<gene>
    <name evidence="5" type="ORF">BJG266_LOCUS27691</name>
</gene>
<feature type="domain" description="TLDc" evidence="4">
    <location>
        <begin position="203"/>
        <end position="354"/>
    </location>
</feature>
<evidence type="ECO:0000259" key="3">
    <source>
        <dbReference type="PROSITE" id="PS50097"/>
    </source>
</evidence>
<dbReference type="SMART" id="SM00584">
    <property type="entry name" value="TLDc"/>
    <property type="match status" value="1"/>
</dbReference>
<sequence>MEINLNTIRDNTKQLSTRFETVREDLIKKLGECSDYIRITETLCDQAIKIYAELGSKLVNVSNEEKEWKDIKLKLASTSIRGKVILDVGGHKYTTSVDTLTREKNTFFTVLFSRRWELERDPNDNSVFIDRDGKLFKHILSYLRTDKIHNDVMTSEPLRQLLIIEAEYFRLHNLIQRLTEPERKREQEEEERFSIDKGFPNTTLLKPEYKVKLNEFYGKSNQKWELIYRATRDGFTANAFHVRCNNKGPTMTIIRSNNDSIFGGYTRISWTSSEQYENDETAFLFTLANPHNIPPTRYIIKPDRVAYTVYHSANYGPTFGGGHDIYISDSSNSNNISYTNFHHSYDDTTGKGIIILFLCLTIPSLIILTFVYRRQILPTSSSSSSSSIHLSDQNFHRISLINYPQARCMDNSIASYYIRLANNRHSRWLIYFDGGWFCYSNESCEFRRQYSPDLITTKNINEKKFFSGIFSSFKQFNIIYAPYCSSDLWSGSSNKTSSHGYDIFHAIFHQQNYFSHAKQIIFTGFSAGGLGLLLNLPDLLPKISSHIDIRVLIDSAWFIDYSDNPNGISKINQGMAYWNTQISSLCQLESRYKCLLGSEAIKLLPLTVKIFIIQSLFDLTQLQLDKININSYNFTLKLRDNLRQSSNRISIFAPSCPLHGFLFRSVWTKFDIKQRTLASVLNLWLKKKKKFHLQLIDEHFYSSYCPQINDDYQEIF</sequence>
<dbReference type="InterPro" id="IPR006571">
    <property type="entry name" value="TLDc_dom"/>
</dbReference>
<dbReference type="SUPFAM" id="SSF54695">
    <property type="entry name" value="POZ domain"/>
    <property type="match status" value="1"/>
</dbReference>
<dbReference type="Gene3D" id="3.30.710.10">
    <property type="entry name" value="Potassium Channel Kv1.1, Chain A"/>
    <property type="match status" value="1"/>
</dbReference>
<dbReference type="InterPro" id="IPR003131">
    <property type="entry name" value="T1-type_BTB"/>
</dbReference>
<comment type="similarity">
    <text evidence="1">Belongs to the pectinacetylesterase family. Notum subfamily.</text>
</comment>
<dbReference type="CDD" id="cd18316">
    <property type="entry name" value="BTB_POZ_KCTD-like"/>
    <property type="match status" value="1"/>
</dbReference>
<dbReference type="Pfam" id="PF02214">
    <property type="entry name" value="BTB_2"/>
    <property type="match status" value="1"/>
</dbReference>
<dbReference type="Proteomes" id="UP000663877">
    <property type="component" value="Unassembled WGS sequence"/>
</dbReference>
<dbReference type="PANTHER" id="PTHR21562">
    <property type="entry name" value="NOTUM-RELATED"/>
    <property type="match status" value="1"/>
</dbReference>
<dbReference type="PROSITE" id="PS50097">
    <property type="entry name" value="BTB"/>
    <property type="match status" value="1"/>
</dbReference>
<name>A0A814X809_9BILA</name>
<dbReference type="EMBL" id="CAJNOI010000262">
    <property type="protein sequence ID" value="CAF1215691.1"/>
    <property type="molecule type" value="Genomic_DNA"/>
</dbReference>
<keyword evidence="2" id="KW-0812">Transmembrane</keyword>
<dbReference type="Pfam" id="PF03283">
    <property type="entry name" value="PAE"/>
    <property type="match status" value="1"/>
</dbReference>
<dbReference type="InterPro" id="IPR000210">
    <property type="entry name" value="BTB/POZ_dom"/>
</dbReference>
<accession>A0A814X809</accession>
<dbReference type="GO" id="GO:0051260">
    <property type="term" value="P:protein homooligomerization"/>
    <property type="evidence" value="ECO:0007669"/>
    <property type="project" value="InterPro"/>
</dbReference>
<organism evidence="5 6">
    <name type="scientific">Adineta steineri</name>
    <dbReference type="NCBI Taxonomy" id="433720"/>
    <lineage>
        <taxon>Eukaryota</taxon>
        <taxon>Metazoa</taxon>
        <taxon>Spiralia</taxon>
        <taxon>Gnathifera</taxon>
        <taxon>Rotifera</taxon>
        <taxon>Eurotatoria</taxon>
        <taxon>Bdelloidea</taxon>
        <taxon>Adinetida</taxon>
        <taxon>Adinetidae</taxon>
        <taxon>Adineta</taxon>
    </lineage>
</organism>
<protein>
    <submittedName>
        <fullName evidence="5">Uncharacterized protein</fullName>
    </submittedName>
</protein>
<evidence type="ECO:0000256" key="1">
    <source>
        <dbReference type="ARBA" id="ARBA00010213"/>
    </source>
</evidence>
<dbReference type="Pfam" id="PF07534">
    <property type="entry name" value="TLD"/>
    <property type="match status" value="1"/>
</dbReference>
<comment type="caution">
    <text evidence="5">The sequence shown here is derived from an EMBL/GenBank/DDBJ whole genome shotgun (WGS) entry which is preliminary data.</text>
</comment>
<reference evidence="5" key="1">
    <citation type="submission" date="2021-02" db="EMBL/GenBank/DDBJ databases">
        <authorList>
            <person name="Nowell W R."/>
        </authorList>
    </citation>
    <scope>NUCLEOTIDE SEQUENCE</scope>
</reference>
<feature type="domain" description="BTB" evidence="3">
    <location>
        <begin position="82"/>
        <end position="152"/>
    </location>
</feature>
<keyword evidence="2" id="KW-1133">Transmembrane helix</keyword>
<evidence type="ECO:0000313" key="5">
    <source>
        <dbReference type="EMBL" id="CAF1215691.1"/>
    </source>
</evidence>
<keyword evidence="2" id="KW-0472">Membrane</keyword>
<dbReference type="GO" id="GO:0016787">
    <property type="term" value="F:hydrolase activity"/>
    <property type="evidence" value="ECO:0007669"/>
    <property type="project" value="InterPro"/>
</dbReference>
<evidence type="ECO:0000259" key="4">
    <source>
        <dbReference type="PROSITE" id="PS51886"/>
    </source>
</evidence>
<dbReference type="PROSITE" id="PS51886">
    <property type="entry name" value="TLDC"/>
    <property type="match status" value="1"/>
</dbReference>
<dbReference type="InterPro" id="IPR004963">
    <property type="entry name" value="PAE/NOTUM"/>
</dbReference>
<dbReference type="AlphaFoldDB" id="A0A814X809"/>
<dbReference type="PANTHER" id="PTHR21562:SF122">
    <property type="entry name" value="PALMITOLEOYL-PROTEIN CARBOXYLESTERASE NOTUM"/>
    <property type="match status" value="1"/>
</dbReference>
<feature type="transmembrane region" description="Helical" evidence="2">
    <location>
        <begin position="352"/>
        <end position="372"/>
    </location>
</feature>
<proteinExistence type="inferred from homology"/>
<evidence type="ECO:0000256" key="2">
    <source>
        <dbReference type="SAM" id="Phobius"/>
    </source>
</evidence>
<dbReference type="InterPro" id="IPR011333">
    <property type="entry name" value="SKP1/BTB/POZ_sf"/>
</dbReference>